<feature type="domain" description="Glucose-methanol-choline oxidoreductase N-terminal" evidence="11">
    <location>
        <begin position="786"/>
        <end position="800"/>
    </location>
</feature>
<gene>
    <name evidence="12" type="ORF">V1478_009479</name>
</gene>
<evidence type="ECO:0000256" key="6">
    <source>
        <dbReference type="ARBA" id="ARBA00023326"/>
    </source>
</evidence>
<evidence type="ECO:0000259" key="10">
    <source>
        <dbReference type="PROSITE" id="PS00623"/>
    </source>
</evidence>
<evidence type="ECO:0000256" key="9">
    <source>
        <dbReference type="RuleBase" id="RU361166"/>
    </source>
</evidence>
<keyword evidence="8" id="KW-0274">FAD</keyword>
<dbReference type="InterPro" id="IPR000172">
    <property type="entry name" value="GMC_OxRdtase_N"/>
</dbReference>
<dbReference type="InterPro" id="IPR033126">
    <property type="entry name" value="Glyco_hydro_9_Asp/Glu_AS"/>
</dbReference>
<evidence type="ECO:0000256" key="1">
    <source>
        <dbReference type="ARBA" id="ARBA00000966"/>
    </source>
</evidence>
<dbReference type="Gene3D" id="3.30.560.10">
    <property type="entry name" value="Glucose Oxidase, domain 3"/>
    <property type="match status" value="1"/>
</dbReference>
<keyword evidence="7 9" id="KW-0326">Glycosidase</keyword>
<sequence>MKINVIFACATALTITSVASITKISATSATSVKPIEEGEEDYARVLELSLLFYEAQRSGKLPENNRISWRGNSALSDRGINGEDLTGGYYDAGDFVKFGFTMASTTTLLAWGAVSWPEAYIEAGQLDEIRKAIKWATDYFIKCHVSEFVFYGQVGDFSVDHTYWGRPEELNTTRPAYKIDPDHPGSDLAGETAAALAASSIVFKNVDPNYSERCLKHAKELYNFANKYRGLYHSAIRGAAQYYESTDYGDELAWAAAWLFKATNDSRYLEDAEHHYQHFHLKERPNEFFYNKKVAGVQVLLAQLTGQPEYQNAACAFCDFSVRQQKRTPKGLLYIDKFGTLCHAANVAFVCLQAADYPNIGDPQEYREFATQQISYMLGDGGRSYVVGYGYNPPAQPHHAASSCPNKPAPCGWPEFDRQEPNPQILYGALVSGPDEADKFQDHREEYIYTEVTLDYNAGFTSVLAGLLQLRIKKMSCNCPLTTATGPTLASTCGGPSFMLFMGLLEVFLRSQCDLEDPCNRPIPPKNVNMRYDFVVIGGGSAGAAVAARLSEEPRFSVLLLEAGLDEPTGTQIPSFFFNFLGSDIDWQYMTESEDQACLNKDDRKCYWPRGKVLGGTSVMNGMTYMRGSRKDYDDWARMGNIGWSYQDVLPYFIKSEDNLQVYNMDIGYHGVGGPLTVTQFHYHPPLSYALLEAGKELGYDTVDLNGRTHTGFAIAQTTSRNGSRLSTARAFLRPARNRPNLHIMLNSTATRILFDNNKRAVGVEFVHDGKLNRVSVAKEVVVSGGAVNSPQILLNSGIGPRDELNAVGVPVIHDLPGVGKNLHNHVAYALTFTINDTDTTPLNWATAMEYLLFRDGLMSGTGISEVTAMVNTKYANSREDHPDVQLIFGGYLADCAETGMVGEKKGTNRTIYIIPTYLHPKSRGYLRLRNNDPVSKPLIYPKYLSHTDDIAGLVEAIKFSIRLSETQALKRYGFQLDRTPVKNCQHLKFGCDAYWECAVKHDTSPENHQAGSCKMGPEEDPFAVVDNQLRVRGVRGVRVADTSIMPKVTSGNTNAPAIMIGERAADFIKRTWIG</sequence>
<evidence type="ECO:0000259" key="11">
    <source>
        <dbReference type="PROSITE" id="PS00624"/>
    </source>
</evidence>
<evidence type="ECO:0000256" key="2">
    <source>
        <dbReference type="ARBA" id="ARBA00007072"/>
    </source>
</evidence>
<keyword evidence="5 7" id="KW-0119">Carbohydrate metabolism</keyword>
<keyword evidence="8" id="KW-0285">Flavoprotein</keyword>
<organism evidence="12 13">
    <name type="scientific">Vespula squamosa</name>
    <name type="common">Southern yellow jacket</name>
    <name type="synonym">Wasp</name>
    <dbReference type="NCBI Taxonomy" id="30214"/>
    <lineage>
        <taxon>Eukaryota</taxon>
        <taxon>Metazoa</taxon>
        <taxon>Ecdysozoa</taxon>
        <taxon>Arthropoda</taxon>
        <taxon>Hexapoda</taxon>
        <taxon>Insecta</taxon>
        <taxon>Pterygota</taxon>
        <taxon>Neoptera</taxon>
        <taxon>Endopterygota</taxon>
        <taxon>Hymenoptera</taxon>
        <taxon>Apocrita</taxon>
        <taxon>Aculeata</taxon>
        <taxon>Vespoidea</taxon>
        <taxon>Vespidae</taxon>
        <taxon>Vespinae</taxon>
        <taxon>Vespula</taxon>
    </lineage>
</organism>
<feature type="active site" evidence="7">
    <location>
        <position position="451"/>
    </location>
</feature>
<dbReference type="EMBL" id="JAUDFV010000141">
    <property type="protein sequence ID" value="KAL2722616.1"/>
    <property type="molecule type" value="Genomic_DNA"/>
</dbReference>
<feature type="chain" id="PRO_5044525248" description="Endoglucanase" evidence="9">
    <location>
        <begin position="21"/>
        <end position="1075"/>
    </location>
</feature>
<dbReference type="GO" id="GO:0008810">
    <property type="term" value="F:cellulase activity"/>
    <property type="evidence" value="ECO:0007669"/>
    <property type="project" value="UniProtKB-EC"/>
</dbReference>
<evidence type="ECO:0000256" key="3">
    <source>
        <dbReference type="ARBA" id="ARBA00010790"/>
    </source>
</evidence>
<dbReference type="EC" id="3.2.1.4" evidence="9"/>
<dbReference type="GO" id="GO:0030245">
    <property type="term" value="P:cellulose catabolic process"/>
    <property type="evidence" value="ECO:0007669"/>
    <property type="project" value="UniProtKB-KW"/>
</dbReference>
<dbReference type="Proteomes" id="UP001607302">
    <property type="component" value="Unassembled WGS sequence"/>
</dbReference>
<evidence type="ECO:0000256" key="8">
    <source>
        <dbReference type="RuleBase" id="RU003968"/>
    </source>
</evidence>
<evidence type="ECO:0000256" key="5">
    <source>
        <dbReference type="ARBA" id="ARBA00023277"/>
    </source>
</evidence>
<dbReference type="InterPro" id="IPR036188">
    <property type="entry name" value="FAD/NAD-bd_sf"/>
</dbReference>
<keyword evidence="13" id="KW-1185">Reference proteome</keyword>
<comment type="catalytic activity">
    <reaction evidence="1 9">
        <text>Endohydrolysis of (1-&gt;4)-beta-D-glucosidic linkages in cellulose, lichenin and cereal beta-D-glucans.</text>
        <dbReference type="EC" id="3.2.1.4"/>
    </reaction>
</comment>
<evidence type="ECO:0000313" key="12">
    <source>
        <dbReference type="EMBL" id="KAL2722616.1"/>
    </source>
</evidence>
<dbReference type="PROSITE" id="PS00623">
    <property type="entry name" value="GMC_OXRED_1"/>
    <property type="match status" value="1"/>
</dbReference>
<dbReference type="SUPFAM" id="SSF54373">
    <property type="entry name" value="FAD-linked reductases, C-terminal domain"/>
    <property type="match status" value="1"/>
</dbReference>
<evidence type="ECO:0000256" key="7">
    <source>
        <dbReference type="PROSITE-ProRule" id="PRU10060"/>
    </source>
</evidence>
<dbReference type="Gene3D" id="1.50.10.10">
    <property type="match status" value="1"/>
</dbReference>
<dbReference type="InterPro" id="IPR012132">
    <property type="entry name" value="GMC_OxRdtase"/>
</dbReference>
<dbReference type="InterPro" id="IPR012341">
    <property type="entry name" value="6hp_glycosidase-like_sf"/>
</dbReference>
<dbReference type="InterPro" id="IPR008928">
    <property type="entry name" value="6-hairpin_glycosidase_sf"/>
</dbReference>
<accession>A0ABD2AQF4</accession>
<reference evidence="12 13" key="1">
    <citation type="journal article" date="2024" name="Ann. Entomol. Soc. Am.">
        <title>Genomic analyses of the southern and eastern yellowjacket wasps (Hymenoptera: Vespidae) reveal evolutionary signatures of social life.</title>
        <authorList>
            <person name="Catto M.A."/>
            <person name="Caine P.B."/>
            <person name="Orr S.E."/>
            <person name="Hunt B.G."/>
            <person name="Goodisman M.A.D."/>
        </authorList>
    </citation>
    <scope>NUCLEOTIDE SEQUENCE [LARGE SCALE GENOMIC DNA]</scope>
    <source>
        <strain evidence="12">233</strain>
        <tissue evidence="12">Head and thorax</tissue>
    </source>
</reference>
<feature type="signal peptide" evidence="9">
    <location>
        <begin position="1"/>
        <end position="20"/>
    </location>
</feature>
<comment type="similarity">
    <text evidence="2 7 9">Belongs to the glycosyl hydrolase 9 (cellulase E) family.</text>
</comment>
<dbReference type="SUPFAM" id="SSF48208">
    <property type="entry name" value="Six-hairpin glycosidases"/>
    <property type="match status" value="1"/>
</dbReference>
<dbReference type="SUPFAM" id="SSF51905">
    <property type="entry name" value="FAD/NAD(P)-binding domain"/>
    <property type="match status" value="1"/>
</dbReference>
<keyword evidence="6 7" id="KW-0624">Polysaccharide degradation</keyword>
<dbReference type="InterPro" id="IPR007867">
    <property type="entry name" value="GMC_OxRtase_C"/>
</dbReference>
<keyword evidence="9" id="KW-0732">Signal</keyword>
<dbReference type="PANTHER" id="PTHR11552">
    <property type="entry name" value="GLUCOSE-METHANOL-CHOLINE GMC OXIDOREDUCTASE"/>
    <property type="match status" value="1"/>
</dbReference>
<dbReference type="Pfam" id="PF05199">
    <property type="entry name" value="GMC_oxred_C"/>
    <property type="match status" value="1"/>
</dbReference>
<dbReference type="Pfam" id="PF00732">
    <property type="entry name" value="GMC_oxred_N"/>
    <property type="match status" value="1"/>
</dbReference>
<dbReference type="AlphaFoldDB" id="A0ABD2AQF4"/>
<dbReference type="PROSITE" id="PS00624">
    <property type="entry name" value="GMC_OXRED_2"/>
    <property type="match status" value="1"/>
</dbReference>
<dbReference type="Pfam" id="PF00759">
    <property type="entry name" value="Glyco_hydro_9"/>
    <property type="match status" value="1"/>
</dbReference>
<dbReference type="InterPro" id="IPR001701">
    <property type="entry name" value="Glyco_hydro_9"/>
</dbReference>
<comment type="caution">
    <text evidence="12">The sequence shown here is derived from an EMBL/GenBank/DDBJ whole genome shotgun (WGS) entry which is preliminary data.</text>
</comment>
<name>A0ABD2AQF4_VESSQ</name>
<dbReference type="PROSITE" id="PS00698">
    <property type="entry name" value="GH9_3"/>
    <property type="match status" value="1"/>
</dbReference>
<comment type="similarity">
    <text evidence="3 8">Belongs to the GMC oxidoreductase family.</text>
</comment>
<evidence type="ECO:0000313" key="13">
    <source>
        <dbReference type="Proteomes" id="UP001607302"/>
    </source>
</evidence>
<keyword evidence="7 9" id="KW-0378">Hydrolase</keyword>
<evidence type="ECO:0000256" key="4">
    <source>
        <dbReference type="ARBA" id="ARBA00023001"/>
    </source>
</evidence>
<protein>
    <recommendedName>
        <fullName evidence="9">Endoglucanase</fullName>
        <ecNumber evidence="9">3.2.1.4</ecNumber>
    </recommendedName>
</protein>
<dbReference type="Gene3D" id="3.50.50.60">
    <property type="entry name" value="FAD/NAD(P)-binding domain"/>
    <property type="match status" value="1"/>
</dbReference>
<feature type="active site" evidence="7">
    <location>
        <position position="442"/>
    </location>
</feature>
<keyword evidence="4 9" id="KW-0136">Cellulose degradation</keyword>
<dbReference type="PANTHER" id="PTHR11552:SF217">
    <property type="entry name" value="GLUCOSE DEHYDROGENASE [FAD, QUINONE]"/>
    <property type="match status" value="1"/>
</dbReference>
<feature type="domain" description="Glucose-methanol-choline oxidoreductase N-terminal" evidence="10">
    <location>
        <begin position="611"/>
        <end position="634"/>
    </location>
</feature>
<proteinExistence type="inferred from homology"/>